<comment type="subcellular location">
    <subcellularLocation>
        <location evidence="1">Membrane</location>
        <topology evidence="1">Multi-pass membrane protein</topology>
    </subcellularLocation>
</comment>
<feature type="transmembrane region" description="Helical" evidence="5">
    <location>
        <begin position="44"/>
        <end position="62"/>
    </location>
</feature>
<proteinExistence type="predicted"/>
<evidence type="ECO:0000313" key="7">
    <source>
        <dbReference type="Proteomes" id="UP000516428"/>
    </source>
</evidence>
<evidence type="ECO:0000256" key="3">
    <source>
        <dbReference type="ARBA" id="ARBA00022989"/>
    </source>
</evidence>
<evidence type="ECO:0000313" key="6">
    <source>
        <dbReference type="EMBL" id="QNS08025.1"/>
    </source>
</evidence>
<dbReference type="Proteomes" id="UP000516428">
    <property type="component" value="Chromosome"/>
</dbReference>
<protein>
    <submittedName>
        <fullName evidence="6">DoxX family protein</fullName>
    </submittedName>
</protein>
<evidence type="ECO:0000256" key="5">
    <source>
        <dbReference type="SAM" id="Phobius"/>
    </source>
</evidence>
<organism evidence="6 7">
    <name type="scientific">Streptomyces xanthii</name>
    <dbReference type="NCBI Taxonomy" id="2768069"/>
    <lineage>
        <taxon>Bacteria</taxon>
        <taxon>Bacillati</taxon>
        <taxon>Actinomycetota</taxon>
        <taxon>Actinomycetes</taxon>
        <taxon>Kitasatosporales</taxon>
        <taxon>Streptomycetaceae</taxon>
        <taxon>Streptomyces</taxon>
    </lineage>
</organism>
<dbReference type="AlphaFoldDB" id="A0A7H1BH20"/>
<evidence type="ECO:0000256" key="4">
    <source>
        <dbReference type="ARBA" id="ARBA00023136"/>
    </source>
</evidence>
<dbReference type="EMBL" id="CP061281">
    <property type="protein sequence ID" value="QNS08025.1"/>
    <property type="molecule type" value="Genomic_DNA"/>
</dbReference>
<name>A0A7H1BH20_9ACTN</name>
<feature type="transmembrane region" description="Helical" evidence="5">
    <location>
        <begin position="68"/>
        <end position="86"/>
    </location>
</feature>
<dbReference type="Pfam" id="PF13564">
    <property type="entry name" value="DoxX_2"/>
    <property type="match status" value="1"/>
</dbReference>
<keyword evidence="4 5" id="KW-0472">Membrane</keyword>
<evidence type="ECO:0000256" key="1">
    <source>
        <dbReference type="ARBA" id="ARBA00004141"/>
    </source>
</evidence>
<feature type="transmembrane region" description="Helical" evidence="5">
    <location>
        <begin position="12"/>
        <end position="32"/>
    </location>
</feature>
<dbReference type="GO" id="GO:0016020">
    <property type="term" value="C:membrane"/>
    <property type="evidence" value="ECO:0007669"/>
    <property type="project" value="UniProtKB-SubCell"/>
</dbReference>
<gene>
    <name evidence="6" type="ORF">IAG42_33375</name>
</gene>
<keyword evidence="2 5" id="KW-0812">Transmembrane</keyword>
<dbReference type="RefSeq" id="WP_188340686.1">
    <property type="nucleotide sequence ID" value="NZ_CP061281.1"/>
</dbReference>
<feature type="transmembrane region" description="Helical" evidence="5">
    <location>
        <begin position="98"/>
        <end position="117"/>
    </location>
</feature>
<evidence type="ECO:0000256" key="2">
    <source>
        <dbReference type="ARBA" id="ARBA00022692"/>
    </source>
</evidence>
<dbReference type="InterPro" id="IPR032808">
    <property type="entry name" value="DoxX"/>
</dbReference>
<accession>A0A7H1BH20</accession>
<dbReference type="KEGG" id="sxn:IAG42_33375"/>
<keyword evidence="7" id="KW-1185">Reference proteome</keyword>
<sequence length="119" mass="12512">MNLSPDPWWPQAVLAGVLAADALMSVRPPAFIRACLSGVGFPEDWWWSLVAIKLLAATGLIVGLSSDGVGAAANAGVVCYFLAASYAHVRARFLRSEFWVNCLGMLALSLAALALSYGG</sequence>
<reference evidence="6 7" key="1">
    <citation type="submission" date="2020-09" db="EMBL/GenBank/DDBJ databases">
        <title>A novel species.</title>
        <authorList>
            <person name="Gao J."/>
        </authorList>
    </citation>
    <scope>NUCLEOTIDE SEQUENCE [LARGE SCALE GENOMIC DNA]</scope>
    <source>
        <strain evidence="6 7">CRXT-Y-14</strain>
    </source>
</reference>
<keyword evidence="3 5" id="KW-1133">Transmembrane helix</keyword>